<evidence type="ECO:0000256" key="2">
    <source>
        <dbReference type="ARBA" id="ARBA00022692"/>
    </source>
</evidence>
<feature type="transmembrane region" description="Helical" evidence="5">
    <location>
        <begin position="136"/>
        <end position="158"/>
    </location>
</feature>
<dbReference type="PANTHER" id="PTHR10806:SF6">
    <property type="entry name" value="SIGNAL PEPTIDASE COMPLEX CATALYTIC SUBUNIT SEC11"/>
    <property type="match status" value="1"/>
</dbReference>
<evidence type="ECO:0000256" key="3">
    <source>
        <dbReference type="ARBA" id="ARBA00022989"/>
    </source>
</evidence>
<dbReference type="RefSeq" id="WP_088865619.1">
    <property type="nucleotide sequence ID" value="NZ_CP015101.1"/>
</dbReference>
<dbReference type="InterPro" id="IPR001733">
    <property type="entry name" value="Peptidase_S26B"/>
</dbReference>
<name>A0A2Z2MLK0_9EURY</name>
<dbReference type="PRINTS" id="PR00728">
    <property type="entry name" value="SIGNALPTASE"/>
</dbReference>
<dbReference type="InterPro" id="IPR036286">
    <property type="entry name" value="LexA/Signal_pep-like_sf"/>
</dbReference>
<keyword evidence="3 5" id="KW-1133">Transmembrane helix</keyword>
<keyword evidence="2 5" id="KW-0812">Transmembrane</keyword>
<keyword evidence="4 5" id="KW-0472">Membrane</keyword>
<dbReference type="InterPro" id="IPR019533">
    <property type="entry name" value="Peptidase_S26"/>
</dbReference>
<gene>
    <name evidence="7" type="ORF">A3L01_09710</name>
</gene>
<dbReference type="EMBL" id="CP015101">
    <property type="protein sequence ID" value="ASJ05625.1"/>
    <property type="molecule type" value="Genomic_DNA"/>
</dbReference>
<dbReference type="Pfam" id="PF10502">
    <property type="entry name" value="Peptidase_S26"/>
    <property type="match status" value="1"/>
</dbReference>
<dbReference type="GO" id="GO:0016020">
    <property type="term" value="C:membrane"/>
    <property type="evidence" value="ECO:0007669"/>
    <property type="project" value="UniProtKB-SubCell"/>
</dbReference>
<accession>A0A2Z2MLK0</accession>
<dbReference type="Proteomes" id="UP000250272">
    <property type="component" value="Chromosome"/>
</dbReference>
<dbReference type="PANTHER" id="PTHR10806">
    <property type="entry name" value="SIGNAL PEPTIDASE COMPLEX CATALYTIC SUBUNIT SEC11"/>
    <property type="match status" value="1"/>
</dbReference>
<sequence length="309" mass="34946">MRVKYLVLLILVVPAIVLLPSLGRLDLLVVLSGSMSPLFNPGDMVVIEKIEPSAVTVGDVIAFHPPNAKDEKTLVTHRVVEVIHNGSRTYFQTKGDNNEDRDPYLVPLENVVGKAVFSLPYLGYLTRHNPNRTVKFLTYVFLIVLPGLIVLYSELVYLRNYSPRIERMEEKLKRWRSRAVEEILPGRMAAIFVISLVALTLLFHPSIERTPSGIINSGGLPVLLLRDDVPDYVYLPPGETYDGNYEIAVSSVLPVMWLVRAYEVNPFILKSLNVIISLLLTLVTFPLWVREFPDIKSRVRRRHHGTLGV</sequence>
<evidence type="ECO:0000256" key="5">
    <source>
        <dbReference type="SAM" id="Phobius"/>
    </source>
</evidence>
<dbReference type="GO" id="GO:0006465">
    <property type="term" value="P:signal peptide processing"/>
    <property type="evidence" value="ECO:0007669"/>
    <property type="project" value="InterPro"/>
</dbReference>
<dbReference type="Gene3D" id="2.10.109.10">
    <property type="entry name" value="Umud Fragment, subunit A"/>
    <property type="match status" value="1"/>
</dbReference>
<dbReference type="CDD" id="cd06530">
    <property type="entry name" value="S26_SPase_I"/>
    <property type="match status" value="1"/>
</dbReference>
<evidence type="ECO:0000256" key="4">
    <source>
        <dbReference type="ARBA" id="ARBA00023136"/>
    </source>
</evidence>
<dbReference type="GO" id="GO:0004252">
    <property type="term" value="F:serine-type endopeptidase activity"/>
    <property type="evidence" value="ECO:0007669"/>
    <property type="project" value="InterPro"/>
</dbReference>
<dbReference type="GeneID" id="33327054"/>
<feature type="domain" description="Peptidase S26" evidence="6">
    <location>
        <begin position="6"/>
        <end position="71"/>
    </location>
</feature>
<protein>
    <recommendedName>
        <fullName evidence="6">Peptidase S26 domain-containing protein</fullName>
    </recommendedName>
</protein>
<evidence type="ECO:0000313" key="7">
    <source>
        <dbReference type="EMBL" id="ASJ05625.1"/>
    </source>
</evidence>
<feature type="transmembrane region" description="Helical" evidence="5">
    <location>
        <begin position="179"/>
        <end position="203"/>
    </location>
</feature>
<dbReference type="AlphaFoldDB" id="A0A2Z2MLK0"/>
<dbReference type="SUPFAM" id="SSF51306">
    <property type="entry name" value="LexA/Signal peptidase"/>
    <property type="match status" value="1"/>
</dbReference>
<dbReference type="OrthoDB" id="4822at2157"/>
<evidence type="ECO:0000313" key="8">
    <source>
        <dbReference type="Proteomes" id="UP000250272"/>
    </source>
</evidence>
<evidence type="ECO:0000256" key="1">
    <source>
        <dbReference type="ARBA" id="ARBA00004370"/>
    </source>
</evidence>
<keyword evidence="8" id="KW-1185">Reference proteome</keyword>
<feature type="transmembrane region" description="Helical" evidence="5">
    <location>
        <begin position="267"/>
        <end position="289"/>
    </location>
</feature>
<evidence type="ECO:0000259" key="6">
    <source>
        <dbReference type="Pfam" id="PF10502"/>
    </source>
</evidence>
<reference evidence="7 8" key="1">
    <citation type="submission" date="2016-04" db="EMBL/GenBank/DDBJ databases">
        <title>Complete genome sequence of Thermococcus barossii type strain SHCK-94.</title>
        <authorList>
            <person name="Oger P.M."/>
        </authorList>
    </citation>
    <scope>NUCLEOTIDE SEQUENCE [LARGE SCALE GENOMIC DNA]</scope>
    <source>
        <strain evidence="7 8">SHCK-94</strain>
    </source>
</reference>
<organism evidence="7 8">
    <name type="scientific">Thermococcus barossii</name>
    <dbReference type="NCBI Taxonomy" id="54077"/>
    <lineage>
        <taxon>Archaea</taxon>
        <taxon>Methanobacteriati</taxon>
        <taxon>Methanobacteriota</taxon>
        <taxon>Thermococci</taxon>
        <taxon>Thermococcales</taxon>
        <taxon>Thermococcaceae</taxon>
        <taxon>Thermococcus</taxon>
    </lineage>
</organism>
<dbReference type="NCBIfam" id="TIGR02228">
    <property type="entry name" value="sigpep_I_arch"/>
    <property type="match status" value="1"/>
</dbReference>
<proteinExistence type="predicted"/>
<comment type="subcellular location">
    <subcellularLocation>
        <location evidence="1">Membrane</location>
    </subcellularLocation>
</comment>
<dbReference type="KEGG" id="tbs:A3L01_09710"/>